<reference evidence="2 3" key="2">
    <citation type="submission" date="2020-03" db="EMBL/GenBank/DDBJ databases">
        <authorList>
            <person name="Ichikawa N."/>
            <person name="Kimura A."/>
            <person name="Kitahashi Y."/>
            <person name="Uohara A."/>
        </authorList>
    </citation>
    <scope>NUCLEOTIDE SEQUENCE [LARGE SCALE GENOMIC DNA]</scope>
    <source>
        <strain evidence="2 3">NBRC 105367</strain>
    </source>
</reference>
<dbReference type="PROSITE" id="PS51257">
    <property type="entry name" value="PROKAR_LIPOPROTEIN"/>
    <property type="match status" value="1"/>
</dbReference>
<dbReference type="AlphaFoldDB" id="A0A6F8YRS3"/>
<proteinExistence type="predicted"/>
<dbReference type="SUPFAM" id="SSF53850">
    <property type="entry name" value="Periplasmic binding protein-like II"/>
    <property type="match status" value="1"/>
</dbReference>
<evidence type="ECO:0000313" key="2">
    <source>
        <dbReference type="EMBL" id="BCB88802.1"/>
    </source>
</evidence>
<evidence type="ECO:0000256" key="1">
    <source>
        <dbReference type="SAM" id="SignalP"/>
    </source>
</evidence>
<dbReference type="InterPro" id="IPR050490">
    <property type="entry name" value="Bact_solute-bd_prot1"/>
</dbReference>
<dbReference type="Gene3D" id="3.40.190.10">
    <property type="entry name" value="Periplasmic binding protein-like II"/>
    <property type="match status" value="1"/>
</dbReference>
<keyword evidence="3" id="KW-1185">Reference proteome</keyword>
<feature type="chain" id="PRO_5026270002" evidence="1">
    <location>
        <begin position="26"/>
        <end position="454"/>
    </location>
</feature>
<dbReference type="InterPro" id="IPR006059">
    <property type="entry name" value="SBP"/>
</dbReference>
<dbReference type="KEGG" id="psuu:Psuf_061150"/>
<name>A0A6F8YRS3_9ACTN</name>
<organism evidence="2 3">
    <name type="scientific">Phytohabitans suffuscus</name>
    <dbReference type="NCBI Taxonomy" id="624315"/>
    <lineage>
        <taxon>Bacteria</taxon>
        <taxon>Bacillati</taxon>
        <taxon>Actinomycetota</taxon>
        <taxon>Actinomycetes</taxon>
        <taxon>Micromonosporales</taxon>
        <taxon>Micromonosporaceae</taxon>
    </lineage>
</organism>
<reference evidence="2 3" key="1">
    <citation type="submission" date="2020-03" db="EMBL/GenBank/DDBJ databases">
        <title>Whole genome shotgun sequence of Phytohabitans suffuscus NBRC 105367.</title>
        <authorList>
            <person name="Komaki H."/>
            <person name="Tamura T."/>
        </authorList>
    </citation>
    <scope>NUCLEOTIDE SEQUENCE [LARGE SCALE GENOMIC DNA]</scope>
    <source>
        <strain evidence="2 3">NBRC 105367</strain>
    </source>
</reference>
<dbReference type="RefSeq" id="WP_173160417.1">
    <property type="nucleotide sequence ID" value="NZ_AP022871.1"/>
</dbReference>
<evidence type="ECO:0000313" key="3">
    <source>
        <dbReference type="Proteomes" id="UP000503011"/>
    </source>
</evidence>
<dbReference type="EMBL" id="AP022871">
    <property type="protein sequence ID" value="BCB88802.1"/>
    <property type="molecule type" value="Genomic_DNA"/>
</dbReference>
<keyword evidence="1" id="KW-0732">Signal</keyword>
<protein>
    <submittedName>
        <fullName evidence="2">Sugar ABC transporter substrate-binding protein</fullName>
    </submittedName>
</protein>
<dbReference type="PANTHER" id="PTHR43649:SF12">
    <property type="entry name" value="DIACETYLCHITOBIOSE BINDING PROTEIN DASA"/>
    <property type="match status" value="1"/>
</dbReference>
<dbReference type="PANTHER" id="PTHR43649">
    <property type="entry name" value="ARABINOSE-BINDING PROTEIN-RELATED"/>
    <property type="match status" value="1"/>
</dbReference>
<accession>A0A6F8YRS3</accession>
<gene>
    <name evidence="2" type="primary">ycjN_2</name>
    <name evidence="2" type="ORF">Psuf_061150</name>
</gene>
<dbReference type="Pfam" id="PF01547">
    <property type="entry name" value="SBP_bac_1"/>
    <property type="match status" value="1"/>
</dbReference>
<feature type="signal peptide" evidence="1">
    <location>
        <begin position="1"/>
        <end position="25"/>
    </location>
</feature>
<dbReference type="Proteomes" id="UP000503011">
    <property type="component" value="Chromosome"/>
</dbReference>
<dbReference type="CDD" id="cd13585">
    <property type="entry name" value="PBP2_TMBP_like"/>
    <property type="match status" value="1"/>
</dbReference>
<sequence>MTPHSTRARVTLTAALAGALVVASACSPPGTGSGGTGDRADNGGPITLNLWSNLTVAAQADTIKQQAEQCARRQDGVSVTLETVPFDSMYPKMVTAFRAGNGPDIMNTIEGGVSAAQAGGFLVPVDDVVEAHGKDDFIPSYLHAVSKDGKTWAVPDWALHQEVWYRKDLFAAKGVQVPKSWPELLDAARKLDDKAGGVRGFAVPMGSALVAPQTYYQFLYANGVHTFDPQTGEYALDRDPAKAIDATRYMLDLYKAASPPEARTWVWNDFRTAFVKGSLAMVMDFGAVVGLAKEQNPAMLDNMGVFALPAPTAGAKPEGALAGGYFYMIGKSNERRQAAAKTLVKCMLAPELSAARVNTRPVFALPATESAAKSTVYTSNETVRQFADEIGTIRRDVLPRWYRYGMEAGLNQLAGKIEATTFVGDQLQAAAAGTITAEQAFNNINTEMKRLAGA</sequence>